<dbReference type="EMBL" id="PGOL01000111">
    <property type="protein sequence ID" value="PKI76603.1"/>
    <property type="molecule type" value="Genomic_DNA"/>
</dbReference>
<accession>A0A2I0L7I9</accession>
<proteinExistence type="predicted"/>
<feature type="region of interest" description="Disordered" evidence="1">
    <location>
        <begin position="1"/>
        <end position="79"/>
    </location>
</feature>
<protein>
    <submittedName>
        <fullName evidence="2">Uncharacterized protein</fullName>
    </submittedName>
</protein>
<reference evidence="2 3" key="1">
    <citation type="submission" date="2017-11" db="EMBL/GenBank/DDBJ databases">
        <title>De-novo sequencing of pomegranate (Punica granatum L.) genome.</title>
        <authorList>
            <person name="Akparov Z."/>
            <person name="Amiraslanov A."/>
            <person name="Hajiyeva S."/>
            <person name="Abbasov M."/>
            <person name="Kaur K."/>
            <person name="Hamwieh A."/>
            <person name="Solovyev V."/>
            <person name="Salamov A."/>
            <person name="Braich B."/>
            <person name="Kosarev P."/>
            <person name="Mahmoud A."/>
            <person name="Hajiyev E."/>
            <person name="Babayeva S."/>
            <person name="Izzatullayeva V."/>
            <person name="Mammadov A."/>
            <person name="Mammadov A."/>
            <person name="Sharifova S."/>
            <person name="Ojaghi J."/>
            <person name="Eynullazada K."/>
            <person name="Bayramov B."/>
            <person name="Abdulazimova A."/>
            <person name="Shahmuradov I."/>
        </authorList>
    </citation>
    <scope>NUCLEOTIDE SEQUENCE [LARGE SCALE GENOMIC DNA]</scope>
    <source>
        <strain evidence="3">cv. AG2017</strain>
        <tissue evidence="2">Leaf</tissue>
    </source>
</reference>
<dbReference type="AlphaFoldDB" id="A0A2I0L7I9"/>
<organism evidence="2 3">
    <name type="scientific">Punica granatum</name>
    <name type="common">Pomegranate</name>
    <dbReference type="NCBI Taxonomy" id="22663"/>
    <lineage>
        <taxon>Eukaryota</taxon>
        <taxon>Viridiplantae</taxon>
        <taxon>Streptophyta</taxon>
        <taxon>Embryophyta</taxon>
        <taxon>Tracheophyta</taxon>
        <taxon>Spermatophyta</taxon>
        <taxon>Magnoliopsida</taxon>
        <taxon>eudicotyledons</taxon>
        <taxon>Gunneridae</taxon>
        <taxon>Pentapetalae</taxon>
        <taxon>rosids</taxon>
        <taxon>malvids</taxon>
        <taxon>Myrtales</taxon>
        <taxon>Lythraceae</taxon>
        <taxon>Punica</taxon>
    </lineage>
</organism>
<gene>
    <name evidence="2" type="ORF">CRG98_002912</name>
</gene>
<evidence type="ECO:0000256" key="1">
    <source>
        <dbReference type="SAM" id="MobiDB-lite"/>
    </source>
</evidence>
<evidence type="ECO:0000313" key="2">
    <source>
        <dbReference type="EMBL" id="PKI76603.1"/>
    </source>
</evidence>
<comment type="caution">
    <text evidence="2">The sequence shown here is derived from an EMBL/GenBank/DDBJ whole genome shotgun (WGS) entry which is preliminary data.</text>
</comment>
<name>A0A2I0L7I9_PUNGR</name>
<evidence type="ECO:0000313" key="3">
    <source>
        <dbReference type="Proteomes" id="UP000233551"/>
    </source>
</evidence>
<keyword evidence="3" id="KW-1185">Reference proteome</keyword>
<dbReference type="Proteomes" id="UP000233551">
    <property type="component" value="Unassembled WGS sequence"/>
</dbReference>
<sequence length="79" mass="8869">MEQGSLSPPWGKAEDDLATEEINLPSRFQPPPSSLPRDNTQILRRIRPHLSHLDRATSTSAQPRDLDPDFATLEPSLRP</sequence>